<dbReference type="Proteomes" id="UP001062846">
    <property type="component" value="Chromosome 6"/>
</dbReference>
<name>A0ACC0N8Q3_RHOML</name>
<keyword evidence="2" id="KW-1185">Reference proteome</keyword>
<reference evidence="1" key="1">
    <citation type="submission" date="2022-02" db="EMBL/GenBank/DDBJ databases">
        <title>Plant Genome Project.</title>
        <authorList>
            <person name="Zhang R.-G."/>
        </authorList>
    </citation>
    <scope>NUCLEOTIDE SEQUENCE</scope>
    <source>
        <strain evidence="1">AT1</strain>
    </source>
</reference>
<gene>
    <name evidence="1" type="ORF">RHMOL_Rhmol06G0042600</name>
</gene>
<organism evidence="1 2">
    <name type="scientific">Rhododendron molle</name>
    <name type="common">Chinese azalea</name>
    <name type="synonym">Azalea mollis</name>
    <dbReference type="NCBI Taxonomy" id="49168"/>
    <lineage>
        <taxon>Eukaryota</taxon>
        <taxon>Viridiplantae</taxon>
        <taxon>Streptophyta</taxon>
        <taxon>Embryophyta</taxon>
        <taxon>Tracheophyta</taxon>
        <taxon>Spermatophyta</taxon>
        <taxon>Magnoliopsida</taxon>
        <taxon>eudicotyledons</taxon>
        <taxon>Gunneridae</taxon>
        <taxon>Pentapetalae</taxon>
        <taxon>asterids</taxon>
        <taxon>Ericales</taxon>
        <taxon>Ericaceae</taxon>
        <taxon>Ericoideae</taxon>
        <taxon>Rhodoreae</taxon>
        <taxon>Rhododendron</taxon>
    </lineage>
</organism>
<evidence type="ECO:0000313" key="1">
    <source>
        <dbReference type="EMBL" id="KAI8549665.1"/>
    </source>
</evidence>
<protein>
    <submittedName>
        <fullName evidence="1">Uncharacterized protein</fullName>
    </submittedName>
</protein>
<sequence>MDAFLVARNSVPVKAIQADTARLERGSRAYNIIEHCLPSVDRQKQQGLIFLTHRVLGYSSANWYAAEGSFDEAVERESSETLAEAQARKCFLRRLTFENQENGSLDEEKDNIQLAATALPITGTQVAPRKASKNELENVAGMAATSTASGGKFDKKLAGEKSPKHEGKYRKQMSPCSDPQPSSKFRFAANVTMFRSSKRQRFELFN</sequence>
<proteinExistence type="predicted"/>
<accession>A0ACC0N8Q3</accession>
<dbReference type="EMBL" id="CM046393">
    <property type="protein sequence ID" value="KAI8549665.1"/>
    <property type="molecule type" value="Genomic_DNA"/>
</dbReference>
<comment type="caution">
    <text evidence="1">The sequence shown here is derived from an EMBL/GenBank/DDBJ whole genome shotgun (WGS) entry which is preliminary data.</text>
</comment>
<evidence type="ECO:0000313" key="2">
    <source>
        <dbReference type="Proteomes" id="UP001062846"/>
    </source>
</evidence>